<keyword evidence="3" id="KW-1185">Reference proteome</keyword>
<organism evidence="2 3">
    <name type="scientific">Shewanella denitrificans (strain OS217 / ATCC BAA-1090 / DSM 15013)</name>
    <dbReference type="NCBI Taxonomy" id="318161"/>
    <lineage>
        <taxon>Bacteria</taxon>
        <taxon>Pseudomonadati</taxon>
        <taxon>Pseudomonadota</taxon>
        <taxon>Gammaproteobacteria</taxon>
        <taxon>Alteromonadales</taxon>
        <taxon>Shewanellaceae</taxon>
        <taxon>Shewanella</taxon>
    </lineage>
</organism>
<dbReference type="KEGG" id="sdn:Sden_3367"/>
<keyword evidence="1" id="KW-1133">Transmembrane helix</keyword>
<dbReference type="eggNOG" id="ENOG502ZYVF">
    <property type="taxonomic scope" value="Bacteria"/>
</dbReference>
<sequence>MKPFWPLNLLLFQCAWFSAAFYPTQAPWIMVLLLALHFYFSPTPKADAKLTLLVPIGICVDKLMMHFEVFSGGQGIFPLFLLLLWCFFILSLNHSLLWVTRVSVPIQMLLGSIGGASSYWAGIQAGALETSLETPWLLAILMCVWALLLPWLIYCHQLLVTRAFSNHASH</sequence>
<keyword evidence="1" id="KW-0812">Transmembrane</keyword>
<keyword evidence="1" id="KW-0472">Membrane</keyword>
<proteinExistence type="predicted"/>
<dbReference type="InterPro" id="IPR021306">
    <property type="entry name" value="DUF2878"/>
</dbReference>
<feature type="transmembrane region" description="Helical" evidence="1">
    <location>
        <begin position="76"/>
        <end position="99"/>
    </location>
</feature>
<dbReference type="Proteomes" id="UP000001982">
    <property type="component" value="Chromosome"/>
</dbReference>
<evidence type="ECO:0000313" key="3">
    <source>
        <dbReference type="Proteomes" id="UP000001982"/>
    </source>
</evidence>
<dbReference type="HOGENOM" id="CLU_110723_0_1_6"/>
<dbReference type="Pfam" id="PF11086">
    <property type="entry name" value="DUF2878"/>
    <property type="match status" value="1"/>
</dbReference>
<reference evidence="2 3" key="1">
    <citation type="submission" date="2006-03" db="EMBL/GenBank/DDBJ databases">
        <title>Complete sequence of Shewanella denitrificans OS217.</title>
        <authorList>
            <consortium name="US DOE Joint Genome Institute"/>
            <person name="Copeland A."/>
            <person name="Lucas S."/>
            <person name="Lapidus A."/>
            <person name="Barry K."/>
            <person name="Detter J.C."/>
            <person name="Glavina del Rio T."/>
            <person name="Hammon N."/>
            <person name="Israni S."/>
            <person name="Dalin E."/>
            <person name="Tice H."/>
            <person name="Pitluck S."/>
            <person name="Brettin T."/>
            <person name="Bruce D."/>
            <person name="Han C."/>
            <person name="Tapia R."/>
            <person name="Gilna P."/>
            <person name="Kiss H."/>
            <person name="Schmutz J."/>
            <person name="Larimer F."/>
            <person name="Land M."/>
            <person name="Hauser L."/>
            <person name="Kyrpides N."/>
            <person name="Lykidis A."/>
            <person name="Richardson P."/>
        </authorList>
    </citation>
    <scope>NUCLEOTIDE SEQUENCE [LARGE SCALE GENOMIC DNA]</scope>
    <source>
        <strain evidence="3">OS217 / ATCC BAA-1090 / DSM 15013</strain>
    </source>
</reference>
<dbReference type="RefSeq" id="WP_011497785.1">
    <property type="nucleotide sequence ID" value="NC_007954.1"/>
</dbReference>
<dbReference type="STRING" id="318161.Sden_3367"/>
<dbReference type="EMBL" id="CP000302">
    <property type="protein sequence ID" value="ABE56643.1"/>
    <property type="molecule type" value="Genomic_DNA"/>
</dbReference>
<protein>
    <submittedName>
        <fullName evidence="2">Conserved hypothetical membrane protein</fullName>
    </submittedName>
</protein>
<feature type="transmembrane region" description="Helical" evidence="1">
    <location>
        <begin position="135"/>
        <end position="154"/>
    </location>
</feature>
<dbReference type="AlphaFoldDB" id="Q12IT3"/>
<evidence type="ECO:0000313" key="2">
    <source>
        <dbReference type="EMBL" id="ABE56643.1"/>
    </source>
</evidence>
<gene>
    <name evidence="2" type="ordered locus">Sden_3367</name>
</gene>
<accession>Q12IT3</accession>
<name>Q12IT3_SHEDO</name>
<evidence type="ECO:0000256" key="1">
    <source>
        <dbReference type="SAM" id="Phobius"/>
    </source>
</evidence>
<feature type="transmembrane region" description="Helical" evidence="1">
    <location>
        <begin position="106"/>
        <end position="123"/>
    </location>
</feature>
<dbReference type="OrthoDB" id="6522758at2"/>